<dbReference type="NCBIfam" id="TIGR00693">
    <property type="entry name" value="thiE"/>
    <property type="match status" value="1"/>
</dbReference>
<evidence type="ECO:0000313" key="14">
    <source>
        <dbReference type="Proteomes" id="UP000001661"/>
    </source>
</evidence>
<dbReference type="OrthoDB" id="9812206at2"/>
<feature type="binding site" evidence="9">
    <location>
        <begin position="36"/>
        <end position="40"/>
    </location>
    <ligand>
        <name>4-amino-2-methyl-5-(diphosphooxymethyl)pyrimidine</name>
        <dbReference type="ChEBI" id="CHEBI:57841"/>
    </ligand>
</feature>
<keyword evidence="2 9" id="KW-0808">Transferase</keyword>
<comment type="catalytic activity">
    <reaction evidence="7 9 10">
        <text>2-(2-carboxy-4-methylthiazol-5-yl)ethyl phosphate + 4-amino-2-methyl-5-(diphosphooxymethyl)pyrimidine + 2 H(+) = thiamine phosphate + CO2 + diphosphate</text>
        <dbReference type="Rhea" id="RHEA:47848"/>
        <dbReference type="ChEBI" id="CHEBI:15378"/>
        <dbReference type="ChEBI" id="CHEBI:16526"/>
        <dbReference type="ChEBI" id="CHEBI:33019"/>
        <dbReference type="ChEBI" id="CHEBI:37575"/>
        <dbReference type="ChEBI" id="CHEBI:57841"/>
        <dbReference type="ChEBI" id="CHEBI:62890"/>
        <dbReference type="EC" id="2.5.1.3"/>
    </reaction>
</comment>
<evidence type="ECO:0000256" key="2">
    <source>
        <dbReference type="ARBA" id="ARBA00022679"/>
    </source>
</evidence>
<comment type="function">
    <text evidence="9">Condenses 4-methyl-5-(beta-hydroxyethyl)thiazole monophosphate (THZ-P) and 2-methyl-4-amino-5-hydroxymethyl pyrimidine pyrophosphate (HMP-PP) to form thiamine monophosphate (TMP).</text>
</comment>
<dbReference type="KEGG" id="aar:Acear_2047"/>
<dbReference type="GO" id="GO:0004789">
    <property type="term" value="F:thiamine-phosphate diphosphorylase activity"/>
    <property type="evidence" value="ECO:0007669"/>
    <property type="project" value="UniProtKB-UniRule"/>
</dbReference>
<sequence length="213" mass="22766">MEDWDLYLVTEEELSSGRCTLEVVKAAINGGVDLIQLRDKGKDLAYRYELGLKIRELTAEAGVDLIINNRVDLALALEADGVHLGQDDLPLKAAQKLLPEDKIIGISASTVEEALQAEAGGADYLGVGSIFATDSKDLKNDRSAVGLNRLAEIKSKVDIPVAAIGGLNQDNISEVIAAGADVISVISAVTQAEDIEWKTEELKGIIKEAKKGR</sequence>
<dbReference type="PANTHER" id="PTHR20857:SF23">
    <property type="entry name" value="THIAMINE BIOSYNTHETIC BIFUNCTIONAL ENZYME"/>
    <property type="match status" value="1"/>
</dbReference>
<comment type="cofactor">
    <cofactor evidence="9">
        <name>Mg(2+)</name>
        <dbReference type="ChEBI" id="CHEBI:18420"/>
    </cofactor>
    <text evidence="9">Binds 1 Mg(2+) ion per subunit.</text>
</comment>
<evidence type="ECO:0000256" key="1">
    <source>
        <dbReference type="ARBA" id="ARBA00005165"/>
    </source>
</evidence>
<comment type="catalytic activity">
    <reaction evidence="8 9 10">
        <text>2-[(2R,5Z)-2-carboxy-4-methylthiazol-5(2H)-ylidene]ethyl phosphate + 4-amino-2-methyl-5-(diphosphooxymethyl)pyrimidine + 2 H(+) = thiamine phosphate + CO2 + diphosphate</text>
        <dbReference type="Rhea" id="RHEA:47844"/>
        <dbReference type="ChEBI" id="CHEBI:15378"/>
        <dbReference type="ChEBI" id="CHEBI:16526"/>
        <dbReference type="ChEBI" id="CHEBI:33019"/>
        <dbReference type="ChEBI" id="CHEBI:37575"/>
        <dbReference type="ChEBI" id="CHEBI:57841"/>
        <dbReference type="ChEBI" id="CHEBI:62899"/>
        <dbReference type="EC" id="2.5.1.3"/>
    </reaction>
</comment>
<dbReference type="GO" id="GO:0009229">
    <property type="term" value="P:thiamine diphosphate biosynthetic process"/>
    <property type="evidence" value="ECO:0007669"/>
    <property type="project" value="UniProtKB-UniRule"/>
</dbReference>
<name>D9QT37_ACEAZ</name>
<feature type="binding site" evidence="9">
    <location>
        <position position="107"/>
    </location>
    <ligand>
        <name>4-amino-2-methyl-5-(diphosphooxymethyl)pyrimidine</name>
        <dbReference type="ChEBI" id="CHEBI:57841"/>
    </ligand>
</feature>
<evidence type="ECO:0000256" key="5">
    <source>
        <dbReference type="ARBA" id="ARBA00022977"/>
    </source>
</evidence>
<protein>
    <recommendedName>
        <fullName evidence="9">Thiamine-phosphate synthase</fullName>
        <shortName evidence="9">TP synthase</shortName>
        <shortName evidence="9">TPS</shortName>
        <ecNumber evidence="9">2.5.1.3</ecNumber>
    </recommendedName>
    <alternativeName>
        <fullName evidence="9">Thiamine-phosphate pyrophosphorylase</fullName>
        <shortName evidence="9">TMP pyrophosphorylase</shortName>
        <shortName evidence="9">TMP-PPase</shortName>
    </alternativeName>
</protein>
<keyword evidence="5 9" id="KW-0784">Thiamine biosynthesis</keyword>
<feature type="domain" description="Thiamine phosphate synthase/TenI" evidence="12">
    <location>
        <begin position="6"/>
        <end position="189"/>
    </location>
</feature>
<dbReference type="InterPro" id="IPR013785">
    <property type="entry name" value="Aldolase_TIM"/>
</dbReference>
<feature type="binding site" evidence="9">
    <location>
        <position position="166"/>
    </location>
    <ligand>
        <name>2-[(2R,5Z)-2-carboxy-4-methylthiazol-5(2H)-ylidene]ethyl phosphate</name>
        <dbReference type="ChEBI" id="CHEBI:62899"/>
    </ligand>
</feature>
<accession>D9QT37</accession>
<evidence type="ECO:0000256" key="11">
    <source>
        <dbReference type="RuleBase" id="RU004253"/>
    </source>
</evidence>
<dbReference type="STRING" id="574087.Acear_2047"/>
<keyword evidence="4 9" id="KW-0460">Magnesium</keyword>
<evidence type="ECO:0000256" key="6">
    <source>
        <dbReference type="ARBA" id="ARBA00047334"/>
    </source>
</evidence>
<reference evidence="13 14" key="1">
    <citation type="journal article" date="2010" name="Stand. Genomic Sci.">
        <title>Complete genome sequence of Acetohalobium arabaticum type strain (Z-7288).</title>
        <authorList>
            <person name="Sikorski J."/>
            <person name="Lapidus A."/>
            <person name="Chertkov O."/>
            <person name="Lucas S."/>
            <person name="Copeland A."/>
            <person name="Glavina Del Rio T."/>
            <person name="Nolan M."/>
            <person name="Tice H."/>
            <person name="Cheng J.F."/>
            <person name="Han C."/>
            <person name="Brambilla E."/>
            <person name="Pitluck S."/>
            <person name="Liolios K."/>
            <person name="Ivanova N."/>
            <person name="Mavromatis K."/>
            <person name="Mikhailova N."/>
            <person name="Pati A."/>
            <person name="Bruce D."/>
            <person name="Detter C."/>
            <person name="Tapia R."/>
            <person name="Goodwin L."/>
            <person name="Chen A."/>
            <person name="Palaniappan K."/>
            <person name="Land M."/>
            <person name="Hauser L."/>
            <person name="Chang Y.J."/>
            <person name="Jeffries C.D."/>
            <person name="Rohde M."/>
            <person name="Goker M."/>
            <person name="Spring S."/>
            <person name="Woyke T."/>
            <person name="Bristow J."/>
            <person name="Eisen J.A."/>
            <person name="Markowitz V."/>
            <person name="Hugenholtz P."/>
            <person name="Kyrpides N.C."/>
            <person name="Klenk H.P."/>
        </authorList>
    </citation>
    <scope>NUCLEOTIDE SEQUENCE [LARGE SCALE GENOMIC DNA]</scope>
    <source>
        <strain evidence="14">ATCC 49924 / DSM 5501 / Z-7288</strain>
    </source>
</reference>
<dbReference type="InterPro" id="IPR036206">
    <property type="entry name" value="ThiamineP_synth_sf"/>
</dbReference>
<evidence type="ECO:0000256" key="4">
    <source>
        <dbReference type="ARBA" id="ARBA00022842"/>
    </source>
</evidence>
<dbReference type="CDD" id="cd00564">
    <property type="entry name" value="TMP_TenI"/>
    <property type="match status" value="1"/>
</dbReference>
<comment type="catalytic activity">
    <reaction evidence="6 9 10">
        <text>4-methyl-5-(2-phosphooxyethyl)-thiazole + 4-amino-2-methyl-5-(diphosphooxymethyl)pyrimidine + H(+) = thiamine phosphate + diphosphate</text>
        <dbReference type="Rhea" id="RHEA:22328"/>
        <dbReference type="ChEBI" id="CHEBI:15378"/>
        <dbReference type="ChEBI" id="CHEBI:33019"/>
        <dbReference type="ChEBI" id="CHEBI:37575"/>
        <dbReference type="ChEBI" id="CHEBI:57841"/>
        <dbReference type="ChEBI" id="CHEBI:58296"/>
        <dbReference type="EC" id="2.5.1.3"/>
    </reaction>
</comment>
<dbReference type="GO" id="GO:0000287">
    <property type="term" value="F:magnesium ion binding"/>
    <property type="evidence" value="ECO:0007669"/>
    <property type="project" value="UniProtKB-UniRule"/>
</dbReference>
<dbReference type="PANTHER" id="PTHR20857">
    <property type="entry name" value="THIAMINE-PHOSPHATE PYROPHOSPHORYLASE"/>
    <property type="match status" value="1"/>
</dbReference>
<dbReference type="HAMAP" id="MF_00097">
    <property type="entry name" value="TMP_synthase"/>
    <property type="match status" value="1"/>
</dbReference>
<dbReference type="EC" id="2.5.1.3" evidence="9"/>
<feature type="binding site" evidence="9">
    <location>
        <begin position="186"/>
        <end position="187"/>
    </location>
    <ligand>
        <name>2-[(2R,5Z)-2-carboxy-4-methylthiazol-5(2H)-ylidene]ethyl phosphate</name>
        <dbReference type="ChEBI" id="CHEBI:62899"/>
    </ligand>
</feature>
<keyword evidence="14" id="KW-1185">Reference proteome</keyword>
<feature type="binding site" evidence="9">
    <location>
        <position position="136"/>
    </location>
    <ligand>
        <name>4-amino-2-methyl-5-(diphosphooxymethyl)pyrimidine</name>
        <dbReference type="ChEBI" id="CHEBI:57841"/>
    </ligand>
</feature>
<dbReference type="Proteomes" id="UP000001661">
    <property type="component" value="Chromosome"/>
</dbReference>
<dbReference type="AlphaFoldDB" id="D9QT37"/>
<comment type="pathway">
    <text evidence="1 9 11">Cofactor biosynthesis; thiamine diphosphate biosynthesis; thiamine phosphate from 4-amino-2-methyl-5-diphosphomethylpyrimidine and 4-methyl-5-(2-phosphoethyl)-thiazole: step 1/1.</text>
</comment>
<dbReference type="FunFam" id="3.20.20.70:FF:000096">
    <property type="entry name" value="Thiamine-phosphate synthase"/>
    <property type="match status" value="1"/>
</dbReference>
<dbReference type="Pfam" id="PF02581">
    <property type="entry name" value="TMP-TENI"/>
    <property type="match status" value="1"/>
</dbReference>
<dbReference type="SUPFAM" id="SSF51391">
    <property type="entry name" value="Thiamin phosphate synthase"/>
    <property type="match status" value="1"/>
</dbReference>
<dbReference type="RefSeq" id="WP_013278980.1">
    <property type="nucleotide sequence ID" value="NC_014378.1"/>
</dbReference>
<evidence type="ECO:0000313" key="13">
    <source>
        <dbReference type="EMBL" id="ADL13537.1"/>
    </source>
</evidence>
<evidence type="ECO:0000256" key="8">
    <source>
        <dbReference type="ARBA" id="ARBA00047883"/>
    </source>
</evidence>
<comment type="similarity">
    <text evidence="9 10">Belongs to the thiamine-phosphate synthase family.</text>
</comment>
<dbReference type="EMBL" id="CP002105">
    <property type="protein sequence ID" value="ADL13537.1"/>
    <property type="molecule type" value="Genomic_DNA"/>
</dbReference>
<dbReference type="Gene3D" id="3.20.20.70">
    <property type="entry name" value="Aldolase class I"/>
    <property type="match status" value="1"/>
</dbReference>
<proteinExistence type="inferred from homology"/>
<dbReference type="InterPro" id="IPR034291">
    <property type="entry name" value="TMP_synthase"/>
</dbReference>
<feature type="binding site" evidence="9">
    <location>
        <position position="68"/>
    </location>
    <ligand>
        <name>4-amino-2-methyl-5-(diphosphooxymethyl)pyrimidine</name>
        <dbReference type="ChEBI" id="CHEBI:57841"/>
    </ligand>
</feature>
<feature type="binding site" evidence="9">
    <location>
        <position position="88"/>
    </location>
    <ligand>
        <name>Mg(2+)</name>
        <dbReference type="ChEBI" id="CHEBI:18420"/>
    </ligand>
</feature>
<evidence type="ECO:0000256" key="7">
    <source>
        <dbReference type="ARBA" id="ARBA00047851"/>
    </source>
</evidence>
<evidence type="ECO:0000256" key="9">
    <source>
        <dbReference type="HAMAP-Rule" id="MF_00097"/>
    </source>
</evidence>
<evidence type="ECO:0000259" key="12">
    <source>
        <dbReference type="Pfam" id="PF02581"/>
    </source>
</evidence>
<evidence type="ECO:0000256" key="3">
    <source>
        <dbReference type="ARBA" id="ARBA00022723"/>
    </source>
</evidence>
<dbReference type="GO" id="GO:0005737">
    <property type="term" value="C:cytoplasm"/>
    <property type="evidence" value="ECO:0007669"/>
    <property type="project" value="TreeGrafter"/>
</dbReference>
<dbReference type="InterPro" id="IPR022998">
    <property type="entry name" value="ThiamineP_synth_TenI"/>
</dbReference>
<dbReference type="GO" id="GO:0009228">
    <property type="term" value="P:thiamine biosynthetic process"/>
    <property type="evidence" value="ECO:0007669"/>
    <property type="project" value="UniProtKB-KW"/>
</dbReference>
<gene>
    <name evidence="9" type="primary">thiE</name>
    <name evidence="13" type="ordered locus">Acear_2047</name>
</gene>
<keyword evidence="3 9" id="KW-0479">Metal-binding</keyword>
<dbReference type="HOGENOM" id="CLU_018272_3_2_9"/>
<dbReference type="eggNOG" id="COG0352">
    <property type="taxonomic scope" value="Bacteria"/>
</dbReference>
<feature type="binding site" evidence="9">
    <location>
        <begin position="133"/>
        <end position="135"/>
    </location>
    <ligand>
        <name>2-[(2R,5Z)-2-carboxy-4-methylthiazol-5(2H)-ylidene]ethyl phosphate</name>
        <dbReference type="ChEBI" id="CHEBI:62899"/>
    </ligand>
</feature>
<evidence type="ECO:0000256" key="10">
    <source>
        <dbReference type="RuleBase" id="RU003826"/>
    </source>
</evidence>
<comment type="caution">
    <text evidence="9">Lacks conserved residue(s) required for the propagation of feature annotation.</text>
</comment>
<dbReference type="UniPathway" id="UPA00060">
    <property type="reaction ID" value="UER00141"/>
</dbReference>
<organism evidence="13 14">
    <name type="scientific">Acetohalobium arabaticum (strain ATCC 49924 / DSM 5501 / Z-7288)</name>
    <dbReference type="NCBI Taxonomy" id="574087"/>
    <lineage>
        <taxon>Bacteria</taxon>
        <taxon>Bacillati</taxon>
        <taxon>Bacillota</taxon>
        <taxon>Clostridia</taxon>
        <taxon>Halanaerobiales</taxon>
        <taxon>Halobacteroidaceae</taxon>
        <taxon>Acetohalobium</taxon>
    </lineage>
</organism>